<evidence type="ECO:0000256" key="1">
    <source>
        <dbReference type="SAM" id="Coils"/>
    </source>
</evidence>
<accession>A0ABM1LF59</accession>
<dbReference type="GeneID" id="107125662"/>
<protein>
    <submittedName>
        <fullName evidence="4">Uncharacterized protein KIAA1586-like</fullName>
    </submittedName>
</protein>
<proteinExistence type="predicted"/>
<dbReference type="Proteomes" id="UP000694871">
    <property type="component" value="Unplaced"/>
</dbReference>
<sequence length="314" mass="35205">MKRKRTSDNFVGTQIKQEVIEDCPSASRESSSSPDGISTPANNPVDESAWPSCWTVEQKNDHLQKNDWLFFNGGRLGCSVCRDVGDLGTEKMAAGSRLAKEWTRGLVSFYGESRKQQLTSLRKKICEHRDSLGHKAAVKIAAEELRETLETAQSREREMETTKRIFRTVYKVARKNQSFNDLGADVDLQELNGIDVGSILYPATSCARIVDHIGSEMRIALIKKITDSKSKMSLLLDESTTVSQKPVLIVYIRSYIEEMDMDGPYELLHWLDVELDDVTANGIFTSLMSTLESLRITEEVLEESLVSLTCDGVP</sequence>
<evidence type="ECO:0000256" key="2">
    <source>
        <dbReference type="SAM" id="MobiDB-lite"/>
    </source>
</evidence>
<dbReference type="PANTHER" id="PTHR46880:SF8">
    <property type="entry name" value="E3 SUMO-PROTEIN LIGASE KIAA1586"/>
    <property type="match status" value="1"/>
</dbReference>
<name>A0ABM1LF59_GEKJA</name>
<feature type="coiled-coil region" evidence="1">
    <location>
        <begin position="135"/>
        <end position="162"/>
    </location>
</feature>
<reference evidence="4" key="1">
    <citation type="submission" date="2025-08" db="UniProtKB">
        <authorList>
            <consortium name="RefSeq"/>
        </authorList>
    </citation>
    <scope>IDENTIFICATION</scope>
</reference>
<keyword evidence="3" id="KW-1185">Reference proteome</keyword>
<feature type="region of interest" description="Disordered" evidence="2">
    <location>
        <begin position="1"/>
        <end position="48"/>
    </location>
</feature>
<organism evidence="3 4">
    <name type="scientific">Gekko japonicus</name>
    <name type="common">Schlegel's Japanese gecko</name>
    <dbReference type="NCBI Taxonomy" id="146911"/>
    <lineage>
        <taxon>Eukaryota</taxon>
        <taxon>Metazoa</taxon>
        <taxon>Chordata</taxon>
        <taxon>Craniata</taxon>
        <taxon>Vertebrata</taxon>
        <taxon>Euteleostomi</taxon>
        <taxon>Lepidosauria</taxon>
        <taxon>Squamata</taxon>
        <taxon>Bifurcata</taxon>
        <taxon>Gekkota</taxon>
        <taxon>Gekkonidae</taxon>
        <taxon>Gekkoninae</taxon>
        <taxon>Gekko</taxon>
    </lineage>
</organism>
<evidence type="ECO:0000313" key="3">
    <source>
        <dbReference type="Proteomes" id="UP000694871"/>
    </source>
</evidence>
<evidence type="ECO:0000313" key="4">
    <source>
        <dbReference type="RefSeq" id="XP_015284596.1"/>
    </source>
</evidence>
<dbReference type="RefSeq" id="XP_015284596.1">
    <property type="nucleotide sequence ID" value="XM_015429110.1"/>
</dbReference>
<keyword evidence="1" id="KW-0175">Coiled coil</keyword>
<dbReference type="PANTHER" id="PTHR46880">
    <property type="entry name" value="RAS-ASSOCIATING DOMAIN-CONTAINING PROTEIN"/>
    <property type="match status" value="1"/>
</dbReference>
<gene>
    <name evidence="4" type="primary">LOC107125662</name>
</gene>